<dbReference type="EMBL" id="JBJHQE010000115">
    <property type="protein sequence ID" value="MFK9084953.1"/>
    <property type="molecule type" value="Genomic_DNA"/>
</dbReference>
<comment type="caution">
    <text evidence="1">The sequence shown here is derived from an EMBL/GenBank/DDBJ whole genome shotgun (WGS) entry which is preliminary data.</text>
</comment>
<sequence length="357" mass="39649">MSAPALKILRRYVCDPLDRIIGAGLLQTASTQRFYQEDHLTTELGQQTQRTILRHQAQPLAQSQNEAGVSQTTLLATDQAHSLMKTVSRINPQQFAYCAYGHHPVKSGLSALIGFNGECPDATTGHYPLGQGNRFFNPVLMRFNSPDELSPFSEGGINPYAYCGWDPINFGDPTGNSRLAHFKALLRKASQTADVNRASVTTATSSARANAPSPTPTAIGHATSLSSGSSQTKYRILPQEASTPSSSAQPFPHQLGPFKLDSKTKKISKKTSKKNIQYKDKLYNNAKKYEEFKESSNLQAMYTGSQKTHWEDLTSQIASEPSSIKRWKLRQKRIFLEVKIRSVTIEELKRTNKSIRN</sequence>
<name>A0ACC7N308_9PSED</name>
<protein>
    <submittedName>
        <fullName evidence="1">RHS repeat-associated core domain-containing protein</fullName>
    </submittedName>
</protein>
<keyword evidence="2" id="KW-1185">Reference proteome</keyword>
<proteinExistence type="predicted"/>
<accession>A0ACC7N308</accession>
<dbReference type="Proteomes" id="UP001622950">
    <property type="component" value="Unassembled WGS sequence"/>
</dbReference>
<evidence type="ECO:0000313" key="1">
    <source>
        <dbReference type="EMBL" id="MFK9084953.1"/>
    </source>
</evidence>
<organism evidence="1 2">
    <name type="scientific">Pseudomonas neuropathica</name>
    <dbReference type="NCBI Taxonomy" id="2730425"/>
    <lineage>
        <taxon>Bacteria</taxon>
        <taxon>Pseudomonadati</taxon>
        <taxon>Pseudomonadota</taxon>
        <taxon>Gammaproteobacteria</taxon>
        <taxon>Pseudomonadales</taxon>
        <taxon>Pseudomonadaceae</taxon>
        <taxon>Pseudomonas</taxon>
    </lineage>
</organism>
<reference evidence="1" key="1">
    <citation type="submission" date="2024-11" db="EMBL/GenBank/DDBJ databases">
        <authorList>
            <person name="Lucas J.A."/>
        </authorList>
    </citation>
    <scope>NUCLEOTIDE SEQUENCE</scope>
    <source>
        <strain evidence="1">Z 8.8</strain>
    </source>
</reference>
<gene>
    <name evidence="1" type="ORF">ACJEBM_30315</name>
</gene>
<evidence type="ECO:0000313" key="2">
    <source>
        <dbReference type="Proteomes" id="UP001622950"/>
    </source>
</evidence>